<dbReference type="Gene3D" id="2.30.30.870">
    <property type="entry name" value="Pelota, domain A"/>
    <property type="match status" value="1"/>
</dbReference>
<dbReference type="Pfam" id="PF03464">
    <property type="entry name" value="eRF1_2"/>
    <property type="match status" value="1"/>
</dbReference>
<organism evidence="2 3">
    <name type="scientific">Saccharomyces kudriavzevii (strain ATCC MYA-4449 / AS 2.2408 / CBS 8840 / NBRC 1802 / NCYC 2889)</name>
    <name type="common">Yeast</name>
    <dbReference type="NCBI Taxonomy" id="226230"/>
    <lineage>
        <taxon>Eukaryota</taxon>
        <taxon>Fungi</taxon>
        <taxon>Dikarya</taxon>
        <taxon>Ascomycota</taxon>
        <taxon>Saccharomycotina</taxon>
        <taxon>Saccharomycetes</taxon>
        <taxon>Saccharomycetales</taxon>
        <taxon>Saccharomycetaceae</taxon>
        <taxon>Saccharomyces</taxon>
    </lineage>
</organism>
<dbReference type="GO" id="GO:0070481">
    <property type="term" value="P:nuclear-transcribed mRNA catabolic process, non-stop decay"/>
    <property type="evidence" value="ECO:0007669"/>
    <property type="project" value="InterPro"/>
</dbReference>
<dbReference type="RefSeq" id="XP_056086348.1">
    <property type="nucleotide sequence ID" value="XM_056231814.1"/>
</dbReference>
<sequence>MKEEYLRYKGITVTDDTSSTSTNVPLGKFLSFSITYGHQITTFMRHFNKYAKKLSKEAVESQTESDTAAVVLQEGTSHVCLLTPSSTILRQRIEISMPKKKDEIDVDKFNRKTEVFYRATYDAVVKNFNFTEPRMIILCSPGFYARALMKKILRYAEKEQIIQFYRIKKCL</sequence>
<proteinExistence type="predicted"/>
<dbReference type="GO" id="GO:0032790">
    <property type="term" value="P:ribosome disassembly"/>
    <property type="evidence" value="ECO:0007669"/>
    <property type="project" value="TreeGrafter"/>
</dbReference>
<protein>
    <recommendedName>
        <fullName evidence="1">eRF1 domain-containing protein</fullName>
    </recommendedName>
</protein>
<evidence type="ECO:0000259" key="1">
    <source>
        <dbReference type="Pfam" id="PF03464"/>
    </source>
</evidence>
<gene>
    <name evidence="2" type="primary">SKDI03G0650</name>
    <name evidence="2" type="ORF">SKDI_03G0650</name>
</gene>
<evidence type="ECO:0000313" key="3">
    <source>
        <dbReference type="Proteomes" id="UP001162087"/>
    </source>
</evidence>
<dbReference type="SUPFAM" id="SSF159065">
    <property type="entry name" value="Dom34/Pelota N-terminal domain-like"/>
    <property type="match status" value="1"/>
</dbReference>
<accession>A0AA35JES7</accession>
<feature type="domain" description="eRF1" evidence="1">
    <location>
        <begin position="67"/>
        <end position="162"/>
    </location>
</feature>
<dbReference type="AlphaFoldDB" id="A0AA35JES7"/>
<evidence type="ECO:0000313" key="2">
    <source>
        <dbReference type="EMBL" id="CAI4056553.1"/>
    </source>
</evidence>
<dbReference type="Gene3D" id="3.30.420.60">
    <property type="entry name" value="eRF1 domain 2"/>
    <property type="match status" value="1"/>
</dbReference>
<dbReference type="InterPro" id="IPR004405">
    <property type="entry name" value="TF_pelota"/>
</dbReference>
<dbReference type="InterPro" id="IPR038069">
    <property type="entry name" value="Pelota/DOM34_N"/>
</dbReference>
<dbReference type="GO" id="GO:0070966">
    <property type="term" value="P:nuclear-transcribed mRNA catabolic process, no-go decay"/>
    <property type="evidence" value="ECO:0007669"/>
    <property type="project" value="InterPro"/>
</dbReference>
<dbReference type="PANTHER" id="PTHR10853">
    <property type="entry name" value="PELOTA"/>
    <property type="match status" value="1"/>
</dbReference>
<dbReference type="GO" id="GO:0005737">
    <property type="term" value="C:cytoplasm"/>
    <property type="evidence" value="ECO:0007669"/>
    <property type="project" value="TreeGrafter"/>
</dbReference>
<dbReference type="PANTHER" id="PTHR10853:SF0">
    <property type="entry name" value="PROTEIN PELOTA HOMOLOG"/>
    <property type="match status" value="1"/>
</dbReference>
<dbReference type="EMBL" id="OX365898">
    <property type="protein sequence ID" value="CAI4056553.1"/>
    <property type="molecule type" value="Genomic_DNA"/>
</dbReference>
<dbReference type="SUPFAM" id="SSF53137">
    <property type="entry name" value="Translational machinery components"/>
    <property type="match status" value="1"/>
</dbReference>
<dbReference type="InterPro" id="IPR005141">
    <property type="entry name" value="eRF1_2"/>
</dbReference>
<name>A0AA35JES7_SACK1</name>
<dbReference type="InterPro" id="IPR042226">
    <property type="entry name" value="eFR1_2_sf"/>
</dbReference>
<dbReference type="Proteomes" id="UP001162087">
    <property type="component" value="Chromosome 3"/>
</dbReference>
<reference evidence="2" key="1">
    <citation type="submission" date="2022-10" db="EMBL/GenBank/DDBJ databases">
        <authorList>
            <person name="Byrne P K."/>
        </authorList>
    </citation>
    <scope>NUCLEOTIDE SEQUENCE</scope>
    <source>
        <strain evidence="2">IFO1802</strain>
    </source>
</reference>
<dbReference type="GO" id="GO:0070651">
    <property type="term" value="P:nonfunctional rRNA decay"/>
    <property type="evidence" value="ECO:0007669"/>
    <property type="project" value="TreeGrafter"/>
</dbReference>
<dbReference type="GO" id="GO:0071025">
    <property type="term" value="P:RNA surveillance"/>
    <property type="evidence" value="ECO:0007669"/>
    <property type="project" value="InterPro"/>
</dbReference>
<keyword evidence="3" id="KW-1185">Reference proteome</keyword>
<dbReference type="GeneID" id="80922648"/>